<dbReference type="RefSeq" id="WP_273912820.1">
    <property type="nucleotide sequence ID" value="NZ_JAMDGX010000071.1"/>
</dbReference>
<reference evidence="2 3" key="1">
    <citation type="submission" date="2022-05" db="EMBL/GenBank/DDBJ databases">
        <title>Novel Pseudomonas spp. Isolated from a Rainbow Trout Aquaculture Facility.</title>
        <authorList>
            <person name="Testerman T."/>
            <person name="Graf J."/>
        </authorList>
    </citation>
    <scope>NUCLEOTIDE SEQUENCE [LARGE SCALE GENOMIC DNA]</scope>
    <source>
        <strain evidence="2 3">ID681</strain>
    </source>
</reference>
<dbReference type="InterPro" id="IPR009929">
    <property type="entry name" value="T3SS_YscO"/>
</dbReference>
<feature type="coiled-coil region" evidence="1">
    <location>
        <begin position="88"/>
        <end position="125"/>
    </location>
</feature>
<dbReference type="Gene3D" id="1.10.287.1700">
    <property type="match status" value="1"/>
</dbReference>
<keyword evidence="1" id="KW-0175">Coiled coil</keyword>
<name>A0ABT5P031_9PSED</name>
<evidence type="ECO:0000313" key="3">
    <source>
        <dbReference type="Proteomes" id="UP001148203"/>
    </source>
</evidence>
<dbReference type="Pfam" id="PF07321">
    <property type="entry name" value="YscO"/>
    <property type="match status" value="1"/>
</dbReference>
<evidence type="ECO:0000256" key="1">
    <source>
        <dbReference type="SAM" id="Coils"/>
    </source>
</evidence>
<accession>A0ABT5P031</accession>
<keyword evidence="3" id="KW-1185">Reference proteome</keyword>
<evidence type="ECO:0000313" key="2">
    <source>
        <dbReference type="EMBL" id="MDD0993722.1"/>
    </source>
</evidence>
<comment type="caution">
    <text evidence="2">The sequence shown here is derived from an EMBL/GenBank/DDBJ whole genome shotgun (WGS) entry which is preliminary data.</text>
</comment>
<sequence length="159" mass="18650">MPLSTLVRIKLFKLDKAERDTRQQLAQLRSIETVYQQSIESLQRYRDWRLGEEATLLACHQGQVLERKTLAQWQRQVAAMRAAEACLVETLDEQTRLLDEQLARLRRSQQQLASARQQAEKFNQLQQQAFAEQRSLLEHKEALELEAFTRQGIQTFENP</sequence>
<proteinExistence type="predicted"/>
<dbReference type="EMBL" id="JAMDGY010000104">
    <property type="protein sequence ID" value="MDD0993722.1"/>
    <property type="molecule type" value="Genomic_DNA"/>
</dbReference>
<gene>
    <name evidence="2" type="ORF">M5G11_24645</name>
</gene>
<protein>
    <submittedName>
        <fullName evidence="2">Type III secretion protein</fullName>
    </submittedName>
</protein>
<dbReference type="InterPro" id="IPR053716">
    <property type="entry name" value="Flag_assembly_chemotaxis_eff"/>
</dbReference>
<organism evidence="2 3">
    <name type="scientific">Pseudomonas fontis</name>
    <dbReference type="NCBI Taxonomy" id="2942633"/>
    <lineage>
        <taxon>Bacteria</taxon>
        <taxon>Pseudomonadati</taxon>
        <taxon>Pseudomonadota</taxon>
        <taxon>Gammaproteobacteria</taxon>
        <taxon>Pseudomonadales</taxon>
        <taxon>Pseudomonadaceae</taxon>
        <taxon>Pseudomonas</taxon>
    </lineage>
</organism>
<dbReference type="Proteomes" id="UP001148203">
    <property type="component" value="Unassembled WGS sequence"/>
</dbReference>